<dbReference type="EMBL" id="GBXM01002666">
    <property type="protein sequence ID" value="JAI05912.1"/>
    <property type="molecule type" value="Transcribed_RNA"/>
</dbReference>
<name>A0A0E9XU29_ANGAN</name>
<sequence>MAKNKQKKKTEKENTHTHTTVGHAQIYMFTQNVPFHYNTVHYMCCAITACFRYRVLWVVCFSQIKLPIFLL</sequence>
<accession>A0A0E9XU29</accession>
<dbReference type="AlphaFoldDB" id="A0A0E9XU29"/>
<reference evidence="1" key="2">
    <citation type="journal article" date="2015" name="Fish Shellfish Immunol.">
        <title>Early steps in the European eel (Anguilla anguilla)-Vibrio vulnificus interaction in the gills: Role of the RtxA13 toxin.</title>
        <authorList>
            <person name="Callol A."/>
            <person name="Pajuelo D."/>
            <person name="Ebbesson L."/>
            <person name="Teles M."/>
            <person name="MacKenzie S."/>
            <person name="Amaro C."/>
        </authorList>
    </citation>
    <scope>NUCLEOTIDE SEQUENCE</scope>
</reference>
<reference evidence="1" key="1">
    <citation type="submission" date="2014-11" db="EMBL/GenBank/DDBJ databases">
        <authorList>
            <person name="Amaro Gonzalez C."/>
        </authorList>
    </citation>
    <scope>NUCLEOTIDE SEQUENCE</scope>
</reference>
<protein>
    <submittedName>
        <fullName evidence="1">Uncharacterized protein</fullName>
    </submittedName>
</protein>
<organism evidence="1">
    <name type="scientific">Anguilla anguilla</name>
    <name type="common">European freshwater eel</name>
    <name type="synonym">Muraena anguilla</name>
    <dbReference type="NCBI Taxonomy" id="7936"/>
    <lineage>
        <taxon>Eukaryota</taxon>
        <taxon>Metazoa</taxon>
        <taxon>Chordata</taxon>
        <taxon>Craniata</taxon>
        <taxon>Vertebrata</taxon>
        <taxon>Euteleostomi</taxon>
        <taxon>Actinopterygii</taxon>
        <taxon>Neopterygii</taxon>
        <taxon>Teleostei</taxon>
        <taxon>Anguilliformes</taxon>
        <taxon>Anguillidae</taxon>
        <taxon>Anguilla</taxon>
    </lineage>
</organism>
<evidence type="ECO:0000313" key="1">
    <source>
        <dbReference type="EMBL" id="JAI05912.1"/>
    </source>
</evidence>
<proteinExistence type="predicted"/>